<evidence type="ECO:0000256" key="8">
    <source>
        <dbReference type="ARBA" id="ARBA00023136"/>
    </source>
</evidence>
<dbReference type="Proteomes" id="UP000544872">
    <property type="component" value="Unassembled WGS sequence"/>
</dbReference>
<evidence type="ECO:0000256" key="5">
    <source>
        <dbReference type="ARBA" id="ARBA00022856"/>
    </source>
</evidence>
<keyword evidence="4 9" id="KW-0812">Transmembrane</keyword>
<gene>
    <name evidence="11" type="ORF">FHS48_000272</name>
</gene>
<feature type="domain" description="ABC transmembrane type-1" evidence="10">
    <location>
        <begin position="77"/>
        <end position="266"/>
    </location>
</feature>
<dbReference type="RefSeq" id="WP_260402282.1">
    <property type="nucleotide sequence ID" value="NZ_JACIIX010000001.1"/>
</dbReference>
<dbReference type="CDD" id="cd06261">
    <property type="entry name" value="TM_PBP2"/>
    <property type="match status" value="1"/>
</dbReference>
<evidence type="ECO:0000313" key="12">
    <source>
        <dbReference type="Proteomes" id="UP000544872"/>
    </source>
</evidence>
<feature type="transmembrane region" description="Helical" evidence="9">
    <location>
        <begin position="79"/>
        <end position="103"/>
    </location>
</feature>
<keyword evidence="5" id="KW-0571">Peptide transport</keyword>
<organism evidence="11 12">
    <name type="scientific">Novispirillum itersonii</name>
    <name type="common">Aquaspirillum itersonii</name>
    <dbReference type="NCBI Taxonomy" id="189"/>
    <lineage>
        <taxon>Bacteria</taxon>
        <taxon>Pseudomonadati</taxon>
        <taxon>Pseudomonadota</taxon>
        <taxon>Alphaproteobacteria</taxon>
        <taxon>Rhodospirillales</taxon>
        <taxon>Novispirillaceae</taxon>
        <taxon>Novispirillum</taxon>
    </lineage>
</organism>
<evidence type="ECO:0000256" key="4">
    <source>
        <dbReference type="ARBA" id="ARBA00022692"/>
    </source>
</evidence>
<dbReference type="PANTHER" id="PTHR43386">
    <property type="entry name" value="OLIGOPEPTIDE TRANSPORT SYSTEM PERMEASE PROTEIN APPC"/>
    <property type="match status" value="1"/>
</dbReference>
<feature type="transmembrane region" description="Helical" evidence="9">
    <location>
        <begin position="141"/>
        <end position="159"/>
    </location>
</feature>
<evidence type="ECO:0000256" key="6">
    <source>
        <dbReference type="ARBA" id="ARBA00022927"/>
    </source>
</evidence>
<evidence type="ECO:0000256" key="7">
    <source>
        <dbReference type="ARBA" id="ARBA00022989"/>
    </source>
</evidence>
<keyword evidence="3" id="KW-1003">Cell membrane</keyword>
<keyword evidence="6" id="KW-0653">Protein transport</keyword>
<feature type="transmembrane region" description="Helical" evidence="9">
    <location>
        <begin position="197"/>
        <end position="223"/>
    </location>
</feature>
<dbReference type="InterPro" id="IPR035906">
    <property type="entry name" value="MetI-like_sf"/>
</dbReference>
<dbReference type="GO" id="GO:0015031">
    <property type="term" value="P:protein transport"/>
    <property type="evidence" value="ECO:0007669"/>
    <property type="project" value="UniProtKB-KW"/>
</dbReference>
<keyword evidence="12" id="KW-1185">Reference proteome</keyword>
<protein>
    <submittedName>
        <fullName evidence="11">Peptide/nickel transport system permease protein</fullName>
    </submittedName>
</protein>
<dbReference type="GO" id="GO:0071916">
    <property type="term" value="F:dipeptide transmembrane transporter activity"/>
    <property type="evidence" value="ECO:0007669"/>
    <property type="project" value="TreeGrafter"/>
</dbReference>
<keyword evidence="7 9" id="KW-1133">Transmembrane helix</keyword>
<dbReference type="SUPFAM" id="SSF161098">
    <property type="entry name" value="MetI-like"/>
    <property type="match status" value="1"/>
</dbReference>
<dbReference type="EMBL" id="JACIIX010000001">
    <property type="protein sequence ID" value="MBB6208891.1"/>
    <property type="molecule type" value="Genomic_DNA"/>
</dbReference>
<evidence type="ECO:0000256" key="3">
    <source>
        <dbReference type="ARBA" id="ARBA00022475"/>
    </source>
</evidence>
<dbReference type="PANTHER" id="PTHR43386:SF1">
    <property type="entry name" value="D,D-DIPEPTIDE TRANSPORT SYSTEM PERMEASE PROTEIN DDPC-RELATED"/>
    <property type="match status" value="1"/>
</dbReference>
<evidence type="ECO:0000256" key="2">
    <source>
        <dbReference type="ARBA" id="ARBA00022448"/>
    </source>
</evidence>
<dbReference type="InterPro" id="IPR050366">
    <property type="entry name" value="BP-dependent_transpt_permease"/>
</dbReference>
<evidence type="ECO:0000313" key="11">
    <source>
        <dbReference type="EMBL" id="MBB6208891.1"/>
    </source>
</evidence>
<keyword evidence="2 9" id="KW-0813">Transport</keyword>
<dbReference type="PROSITE" id="PS50928">
    <property type="entry name" value="ABC_TM1"/>
    <property type="match status" value="1"/>
</dbReference>
<feature type="transmembrane region" description="Helical" evidence="9">
    <location>
        <begin position="115"/>
        <end position="135"/>
    </location>
</feature>
<sequence>MIRTVAGMTAQRWMGAALLLTLLGFGWGVPLVWSVDPAKQDLMLLLTPPDFDWADGVTLLGTDHLGRSLLTRLASAVRLSLGLALIGVVTAAVPGVLLGMVAGWSGGWVDRGLSLLADAVFALPGLLLVLLVLAIAPGSFIALYVGIALLLWLEFFRVVRAQVRRLRQAPAVQASLLLGLGPVLLVRRHLWPELAPVVLTLAAFGAAATVMATAALGFVSVGLRPPVAELGLMMTELLPYYEEAPWALAQPVAVMVLLGLSLTLLAGKDPR</sequence>
<reference evidence="11 12" key="1">
    <citation type="submission" date="2020-08" db="EMBL/GenBank/DDBJ databases">
        <title>Genomic Encyclopedia of Type Strains, Phase IV (KMG-IV): sequencing the most valuable type-strain genomes for metagenomic binning, comparative biology and taxonomic classification.</title>
        <authorList>
            <person name="Goeker M."/>
        </authorList>
    </citation>
    <scope>NUCLEOTIDE SEQUENCE [LARGE SCALE GENOMIC DNA]</scope>
    <source>
        <strain evidence="11 12">DSM 11590</strain>
    </source>
</reference>
<accession>A0A7X0DKE9</accession>
<evidence type="ECO:0000256" key="1">
    <source>
        <dbReference type="ARBA" id="ARBA00004651"/>
    </source>
</evidence>
<dbReference type="Gene3D" id="1.10.3720.10">
    <property type="entry name" value="MetI-like"/>
    <property type="match status" value="1"/>
</dbReference>
<dbReference type="Pfam" id="PF00528">
    <property type="entry name" value="BPD_transp_1"/>
    <property type="match status" value="1"/>
</dbReference>
<dbReference type="GO" id="GO:0005886">
    <property type="term" value="C:plasma membrane"/>
    <property type="evidence" value="ECO:0007669"/>
    <property type="project" value="UniProtKB-SubCell"/>
</dbReference>
<evidence type="ECO:0000259" key="10">
    <source>
        <dbReference type="PROSITE" id="PS50928"/>
    </source>
</evidence>
<dbReference type="InterPro" id="IPR000515">
    <property type="entry name" value="MetI-like"/>
</dbReference>
<comment type="caution">
    <text evidence="11">The sequence shown here is derived from an EMBL/GenBank/DDBJ whole genome shotgun (WGS) entry which is preliminary data.</text>
</comment>
<feature type="transmembrane region" description="Helical" evidence="9">
    <location>
        <begin position="244"/>
        <end position="266"/>
    </location>
</feature>
<evidence type="ECO:0000256" key="9">
    <source>
        <dbReference type="RuleBase" id="RU363032"/>
    </source>
</evidence>
<name>A0A7X0DKE9_NOVIT</name>
<proteinExistence type="inferred from homology"/>
<dbReference type="AlphaFoldDB" id="A0A7X0DKE9"/>
<keyword evidence="8 9" id="KW-0472">Membrane</keyword>
<comment type="similarity">
    <text evidence="9">Belongs to the binding-protein-dependent transport system permease family.</text>
</comment>
<comment type="subcellular location">
    <subcellularLocation>
        <location evidence="1 9">Cell membrane</location>
        <topology evidence="1 9">Multi-pass membrane protein</topology>
    </subcellularLocation>
</comment>